<dbReference type="PANTHER" id="PTHR43480:SF1">
    <property type="entry name" value="ACYL-[ACYL-CARRIER-PROTEIN]--UDP-N-ACETYLGLUCOSAMINE O-ACYLTRANSFERASE, MITOCHONDRIAL-RELATED"/>
    <property type="match status" value="1"/>
</dbReference>
<evidence type="ECO:0000259" key="8">
    <source>
        <dbReference type="Pfam" id="PF13720"/>
    </source>
</evidence>
<evidence type="ECO:0000256" key="1">
    <source>
        <dbReference type="ARBA" id="ARBA00022490"/>
    </source>
</evidence>
<dbReference type="InterPro" id="IPR029098">
    <property type="entry name" value="Acetyltransf_C"/>
</dbReference>
<comment type="caution">
    <text evidence="9">The sequence shown here is derived from an EMBL/GenBank/DDBJ whole genome shotgun (WGS) entry which is preliminary data.</text>
</comment>
<dbReference type="Proteomes" id="UP000533469">
    <property type="component" value="Unassembled WGS sequence"/>
</dbReference>
<keyword evidence="6" id="KW-0443">Lipid metabolism</keyword>
<dbReference type="GO" id="GO:0009245">
    <property type="term" value="P:lipid A biosynthetic process"/>
    <property type="evidence" value="ECO:0007669"/>
    <property type="project" value="UniProtKB-KW"/>
</dbReference>
<dbReference type="PROSITE" id="PS00101">
    <property type="entry name" value="HEXAPEP_TRANSFERASES"/>
    <property type="match status" value="1"/>
</dbReference>
<dbReference type="PANTHER" id="PTHR43480">
    <property type="entry name" value="ACYL-[ACYL-CARRIER-PROTEIN]--UDP-N-ACETYLGLUCOSAMINE O-ACYLTRANSFERASE"/>
    <property type="match status" value="1"/>
</dbReference>
<dbReference type="Pfam" id="PF13720">
    <property type="entry name" value="Acetyltransf_11"/>
    <property type="match status" value="1"/>
</dbReference>
<keyword evidence="10" id="KW-1185">Reference proteome</keyword>
<evidence type="ECO:0000256" key="6">
    <source>
        <dbReference type="ARBA" id="ARBA00023098"/>
    </source>
</evidence>
<protein>
    <submittedName>
        <fullName evidence="9">UDP-N-acetylglucosamine acyltransferase</fullName>
        <ecNumber evidence="9">2.3.1.129</ecNumber>
    </submittedName>
</protein>
<reference evidence="9 10" key="1">
    <citation type="submission" date="2020-08" db="EMBL/GenBank/DDBJ databases">
        <title>Genomic Encyclopedia of Type Strains, Phase IV (KMG-IV): sequencing the most valuable type-strain genomes for metagenomic binning, comparative biology and taxonomic classification.</title>
        <authorList>
            <person name="Goeker M."/>
        </authorList>
    </citation>
    <scope>NUCLEOTIDE SEQUENCE [LARGE SCALE GENOMIC DNA]</scope>
    <source>
        <strain evidence="9 10">DSM 5895</strain>
    </source>
</reference>
<keyword evidence="1" id="KW-0963">Cytoplasm</keyword>
<dbReference type="SUPFAM" id="SSF51161">
    <property type="entry name" value="Trimeric LpxA-like enzymes"/>
    <property type="match status" value="1"/>
</dbReference>
<dbReference type="RefSeq" id="WP_183192100.1">
    <property type="nucleotide sequence ID" value="NZ_JACICD010000016.1"/>
</dbReference>
<keyword evidence="7 9" id="KW-0012">Acyltransferase</keyword>
<evidence type="ECO:0000313" key="10">
    <source>
        <dbReference type="Proteomes" id="UP000533469"/>
    </source>
</evidence>
<dbReference type="EMBL" id="JACICD010000016">
    <property type="protein sequence ID" value="MBB3773909.1"/>
    <property type="molecule type" value="Genomic_DNA"/>
</dbReference>
<dbReference type="InterPro" id="IPR037157">
    <property type="entry name" value="Acetyltransf_C_sf"/>
</dbReference>
<keyword evidence="4 9" id="KW-0808">Transferase</keyword>
<name>A0A839ZGE9_9HYPH</name>
<dbReference type="CDD" id="cd03351">
    <property type="entry name" value="LbH_UDP-GlcNAc_AT"/>
    <property type="match status" value="1"/>
</dbReference>
<dbReference type="InterPro" id="IPR011004">
    <property type="entry name" value="Trimer_LpxA-like_sf"/>
</dbReference>
<proteinExistence type="predicted"/>
<evidence type="ECO:0000256" key="7">
    <source>
        <dbReference type="ARBA" id="ARBA00023315"/>
    </source>
</evidence>
<dbReference type="Gene3D" id="1.20.1180.10">
    <property type="entry name" value="Udp N-acetylglucosamine O-acyltransferase, C-terminal domain"/>
    <property type="match status" value="1"/>
</dbReference>
<dbReference type="GO" id="GO:0016020">
    <property type="term" value="C:membrane"/>
    <property type="evidence" value="ECO:0007669"/>
    <property type="project" value="GOC"/>
</dbReference>
<evidence type="ECO:0000256" key="3">
    <source>
        <dbReference type="ARBA" id="ARBA00022556"/>
    </source>
</evidence>
<dbReference type="EC" id="2.3.1.129" evidence="9"/>
<dbReference type="GO" id="GO:0008780">
    <property type="term" value="F:acyl-[acyl-carrier-protein]-UDP-N-acetylglucosamine O-acyltransferase activity"/>
    <property type="evidence" value="ECO:0007669"/>
    <property type="project" value="UniProtKB-EC"/>
</dbReference>
<dbReference type="NCBIfam" id="TIGR01852">
    <property type="entry name" value="lipid_A_lpxA"/>
    <property type="match status" value="1"/>
</dbReference>
<keyword evidence="2" id="KW-0444">Lipid biosynthesis</keyword>
<evidence type="ECO:0000256" key="4">
    <source>
        <dbReference type="ARBA" id="ARBA00022679"/>
    </source>
</evidence>
<dbReference type="NCBIfam" id="NF003657">
    <property type="entry name" value="PRK05289.1"/>
    <property type="match status" value="1"/>
</dbReference>
<organism evidence="9 10">
    <name type="scientific">Ancylobacter tetraedralis</name>
    <dbReference type="NCBI Taxonomy" id="217068"/>
    <lineage>
        <taxon>Bacteria</taxon>
        <taxon>Pseudomonadati</taxon>
        <taxon>Pseudomonadota</taxon>
        <taxon>Alphaproteobacteria</taxon>
        <taxon>Hyphomicrobiales</taxon>
        <taxon>Xanthobacteraceae</taxon>
        <taxon>Ancylobacter</taxon>
    </lineage>
</organism>
<evidence type="ECO:0000313" key="9">
    <source>
        <dbReference type="EMBL" id="MBB3773909.1"/>
    </source>
</evidence>
<dbReference type="PIRSF" id="PIRSF000456">
    <property type="entry name" value="UDP-GlcNAc_acltr"/>
    <property type="match status" value="1"/>
</dbReference>
<gene>
    <name evidence="9" type="ORF">FHS55_004554</name>
</gene>
<sequence length="276" mass="29290">MSSVSIKIDSSARVEEGAVLADGVEIGPFCTVGAHVVLEAGVRLVSHVAVAGHTTIGANSVVYPFASLGFPPQSYHYKGEPSRLIIGRDCVIREHVTMNIGTAGGSMETRVGDRCMFMVASHVAHDCVVGSRVTFANNATLGGHVTVGDDVFIGGLAAVHQYARVGDGAMVGGMCGVHFDIIPFGLMMEGHPGLRSLNYTGLKRRGFSLLQRRQLQSAYRELFYGAGTLAERTDRVAEHFADDANVMHVVTFVRGAGKRRLTVPADAADHGEPDVA</sequence>
<dbReference type="Gene3D" id="2.160.10.10">
    <property type="entry name" value="Hexapeptide repeat proteins"/>
    <property type="match status" value="1"/>
</dbReference>
<keyword evidence="5" id="KW-0677">Repeat</keyword>
<dbReference type="AlphaFoldDB" id="A0A839ZGE9"/>
<evidence type="ECO:0000256" key="5">
    <source>
        <dbReference type="ARBA" id="ARBA00022737"/>
    </source>
</evidence>
<evidence type="ECO:0000256" key="2">
    <source>
        <dbReference type="ARBA" id="ARBA00022516"/>
    </source>
</evidence>
<keyword evidence="3" id="KW-0441">Lipid A biosynthesis</keyword>
<dbReference type="InterPro" id="IPR010137">
    <property type="entry name" value="Lipid_A_LpxA"/>
</dbReference>
<accession>A0A839ZGE9</accession>
<dbReference type="InterPro" id="IPR018357">
    <property type="entry name" value="Hexapep_transf_CS"/>
</dbReference>
<feature type="domain" description="UDP N-acetylglucosamine O-acyltransferase C-terminal" evidence="8">
    <location>
        <begin position="180"/>
        <end position="259"/>
    </location>
</feature>